<evidence type="ECO:0000256" key="3">
    <source>
        <dbReference type="ARBA" id="ARBA00032407"/>
    </source>
</evidence>
<sequence length="758" mass="83314">MKTTRLDVGAESASPILQLADAVGTAGQPDAGQETERLERARAFAVPLLSGHRFDTGEDALEHADGVAQILKSVGAAPSMQAAVYLVYAGDFLTDPETVVSQAFGPSYASLVTHTRKLVKLQRSARDALLEETDQEVLAEQLERVRKMLLAFSHDLRVVLLRLASRLQTLRFHAASRTPCPRALARESQQVFAPLANRLGIWQIKWELEDLAFRFLQPEQYKRIARLLDEKRVERETGIERAREHLAQALAQAGVQAQVQGRPKHIYSIWKKMQGKSLDFSRVFDVSALRVIVADVRDCYAALSRVHELWHALPDEFDDYIARPKANGYQSLHTVVLDDEQRPFEIQIRTREMHEHAESGVAAHWAYKEAGSKGYAGVSAAGDFEDRVALARRAVLHQLLAWERDFAGQSAAQAAGLGGQGAGAGFFEDRIYVLTPQGSVIELPAGATAIDFAYQLHTDLGHRCRGARVDGALVPLITPLKSGQTVEIVAAKEGGPSLDWLNPQLGYLQSHRARAKARAWFNARALQDTVARGREAVDKLLQREGRTAIKLDELATQLGFRHAEALFEVVGKDEYSLRNIELQLRPPEPVVEDDTPVFKRSRSHAGGGNGVLVVGVGSLLTQLAHCCRPAPPDVIGGFVTRSKGVAVHRKDCLNFREMVARHPERAIPVTWGSQGASDGRNAVYPVNVSVTAVDRQGLLRDISEVFAKEKMNVTGVHTRSVKGTAWMTFTVEVADSALLAHVLSLVASVNGVRSAQRR</sequence>
<dbReference type="Gene3D" id="3.30.460.10">
    <property type="entry name" value="Beta Polymerase, domain 2"/>
    <property type="match status" value="1"/>
</dbReference>
<accession>B1Y0Q8</accession>
<dbReference type="InterPro" id="IPR004095">
    <property type="entry name" value="TGS"/>
</dbReference>
<dbReference type="InterPro" id="IPR043519">
    <property type="entry name" value="NT_sf"/>
</dbReference>
<comment type="similarity">
    <text evidence="5">Belongs to the relA/spoT family.</text>
</comment>
<dbReference type="NCBIfam" id="TIGR00691">
    <property type="entry name" value="spoT_relA"/>
    <property type="match status" value="1"/>
</dbReference>
<dbReference type="AlphaFoldDB" id="B1Y0Q8"/>
<dbReference type="GO" id="GO:0015969">
    <property type="term" value="P:guanosine tetraphosphate metabolic process"/>
    <property type="evidence" value="ECO:0007669"/>
    <property type="project" value="InterPro"/>
</dbReference>
<dbReference type="GO" id="GO:0008728">
    <property type="term" value="F:GTP diphosphokinase activity"/>
    <property type="evidence" value="ECO:0007669"/>
    <property type="project" value="TreeGrafter"/>
</dbReference>
<comment type="function">
    <text evidence="5">In eubacteria ppGpp (guanosine 3'-diphosphate 5'-diphosphate) is a mediator of the stringent response that coordinates a variety of cellular activities in response to changes in nutritional abundance.</text>
</comment>
<dbReference type="PROSITE" id="PS51671">
    <property type="entry name" value="ACT"/>
    <property type="match status" value="1"/>
</dbReference>
<dbReference type="PANTHER" id="PTHR21262">
    <property type="entry name" value="GUANOSINE-3',5'-BIS DIPHOSPHATE 3'-PYROPHOSPHOHYDROLASE"/>
    <property type="match status" value="1"/>
</dbReference>
<dbReference type="Gene3D" id="1.10.3210.10">
    <property type="entry name" value="Hypothetical protein af1432"/>
    <property type="match status" value="1"/>
</dbReference>
<keyword evidence="9" id="KW-1185">Reference proteome</keyword>
<dbReference type="CDD" id="cd05399">
    <property type="entry name" value="NT_Rel-Spo_like"/>
    <property type="match status" value="1"/>
</dbReference>
<organism evidence="8 9">
    <name type="scientific">Leptothrix cholodnii (strain ATCC 51168 / LMG 8142 / SP-6)</name>
    <name type="common">Leptothrix discophora (strain SP-6)</name>
    <dbReference type="NCBI Taxonomy" id="395495"/>
    <lineage>
        <taxon>Bacteria</taxon>
        <taxon>Pseudomonadati</taxon>
        <taxon>Pseudomonadota</taxon>
        <taxon>Betaproteobacteria</taxon>
        <taxon>Burkholderiales</taxon>
        <taxon>Sphaerotilaceae</taxon>
        <taxon>Leptothrix</taxon>
    </lineage>
</organism>
<dbReference type="InterPro" id="IPR033655">
    <property type="entry name" value="TGS_RelA/SpoT"/>
</dbReference>
<keyword evidence="8" id="KW-0808">Transferase</keyword>
<evidence type="ECO:0000256" key="4">
    <source>
        <dbReference type="ARBA" id="ARBA00033308"/>
    </source>
</evidence>
<dbReference type="GO" id="GO:0042594">
    <property type="term" value="P:response to starvation"/>
    <property type="evidence" value="ECO:0007669"/>
    <property type="project" value="TreeGrafter"/>
</dbReference>
<dbReference type="InterPro" id="IPR012675">
    <property type="entry name" value="Beta-grasp_dom_sf"/>
</dbReference>
<evidence type="ECO:0000313" key="9">
    <source>
        <dbReference type="Proteomes" id="UP000001693"/>
    </source>
</evidence>
<dbReference type="Gene3D" id="3.30.70.260">
    <property type="match status" value="1"/>
</dbReference>
<feature type="domain" description="ACT" evidence="6">
    <location>
        <begin position="687"/>
        <end position="758"/>
    </location>
</feature>
<dbReference type="Pfam" id="PF04607">
    <property type="entry name" value="RelA_SpoT"/>
    <property type="match status" value="1"/>
</dbReference>
<dbReference type="CDD" id="cd04876">
    <property type="entry name" value="ACT_RelA-SpoT"/>
    <property type="match status" value="1"/>
</dbReference>
<evidence type="ECO:0000259" key="6">
    <source>
        <dbReference type="PROSITE" id="PS51671"/>
    </source>
</evidence>
<protein>
    <recommendedName>
        <fullName evidence="1">GTP pyrophosphokinase</fullName>
    </recommendedName>
    <alternativeName>
        <fullName evidence="3">(p)ppGpp synthase</fullName>
    </alternativeName>
    <alternativeName>
        <fullName evidence="2">ATP:GTP 3'-pyrophosphotransferase</fullName>
    </alternativeName>
    <alternativeName>
        <fullName evidence="4">ppGpp synthase I</fullName>
    </alternativeName>
</protein>
<dbReference type="SMART" id="SM00954">
    <property type="entry name" value="RelA_SpoT"/>
    <property type="match status" value="1"/>
</dbReference>
<dbReference type="GO" id="GO:0005886">
    <property type="term" value="C:plasma membrane"/>
    <property type="evidence" value="ECO:0007669"/>
    <property type="project" value="TreeGrafter"/>
</dbReference>
<dbReference type="HOGENOM" id="CLU_012300_3_0_4"/>
<dbReference type="Pfam" id="PF02824">
    <property type="entry name" value="TGS"/>
    <property type="match status" value="1"/>
</dbReference>
<dbReference type="InterPro" id="IPR002912">
    <property type="entry name" value="ACT_dom"/>
</dbReference>
<feature type="domain" description="TGS" evidence="7">
    <location>
        <begin position="429"/>
        <end position="490"/>
    </location>
</feature>
<dbReference type="InterPro" id="IPR045865">
    <property type="entry name" value="ACT-like_dom_sf"/>
</dbReference>
<dbReference type="InterPro" id="IPR004811">
    <property type="entry name" value="RelA/Spo_fam"/>
</dbReference>
<reference evidence="8 9" key="1">
    <citation type="submission" date="2008-03" db="EMBL/GenBank/DDBJ databases">
        <title>Complete sequence of Leptothrix cholodnii SP-6.</title>
        <authorList>
            <consortium name="US DOE Joint Genome Institute"/>
            <person name="Copeland A."/>
            <person name="Lucas S."/>
            <person name="Lapidus A."/>
            <person name="Glavina del Rio T."/>
            <person name="Dalin E."/>
            <person name="Tice H."/>
            <person name="Bruce D."/>
            <person name="Goodwin L."/>
            <person name="Pitluck S."/>
            <person name="Chertkov O."/>
            <person name="Brettin T."/>
            <person name="Detter J.C."/>
            <person name="Han C."/>
            <person name="Kuske C.R."/>
            <person name="Schmutz J."/>
            <person name="Larimer F."/>
            <person name="Land M."/>
            <person name="Hauser L."/>
            <person name="Kyrpides N."/>
            <person name="Lykidis A."/>
            <person name="Emerson D."/>
            <person name="Richardson P."/>
        </authorList>
    </citation>
    <scope>NUCLEOTIDE SEQUENCE [LARGE SCALE GENOMIC DNA]</scope>
    <source>
        <strain evidence="9">ATCC 51168 / LMG 8142 / SP-6</strain>
    </source>
</reference>
<evidence type="ECO:0000259" key="7">
    <source>
        <dbReference type="PROSITE" id="PS51880"/>
    </source>
</evidence>
<dbReference type="Pfam" id="PF13328">
    <property type="entry name" value="HD_4"/>
    <property type="match status" value="1"/>
</dbReference>
<dbReference type="GO" id="GO:0015949">
    <property type="term" value="P:nucleobase-containing small molecule interconversion"/>
    <property type="evidence" value="ECO:0007669"/>
    <property type="project" value="UniProtKB-ARBA"/>
</dbReference>
<dbReference type="eggNOG" id="COG0317">
    <property type="taxonomic scope" value="Bacteria"/>
</dbReference>
<gene>
    <name evidence="8" type="ordered locus">Lcho_1899</name>
</gene>
<proteinExistence type="inferred from homology"/>
<evidence type="ECO:0000256" key="5">
    <source>
        <dbReference type="RuleBase" id="RU003847"/>
    </source>
</evidence>
<dbReference type="CDD" id="cd01668">
    <property type="entry name" value="TGS_RSH"/>
    <property type="match status" value="1"/>
</dbReference>
<dbReference type="Pfam" id="PF13291">
    <property type="entry name" value="ACT_4"/>
    <property type="match status" value="1"/>
</dbReference>
<dbReference type="Proteomes" id="UP000001693">
    <property type="component" value="Chromosome"/>
</dbReference>
<dbReference type="KEGG" id="lch:Lcho_1899"/>
<dbReference type="PANTHER" id="PTHR21262:SF31">
    <property type="entry name" value="GTP PYROPHOSPHOKINASE"/>
    <property type="match status" value="1"/>
</dbReference>
<dbReference type="PROSITE" id="PS51880">
    <property type="entry name" value="TGS"/>
    <property type="match status" value="1"/>
</dbReference>
<dbReference type="STRING" id="395495.Lcho_1899"/>
<dbReference type="GO" id="GO:0008893">
    <property type="term" value="F:guanosine-3',5'-bis(diphosphate) 3'-diphosphatase activity"/>
    <property type="evidence" value="ECO:0007669"/>
    <property type="project" value="TreeGrafter"/>
</dbReference>
<dbReference type="InterPro" id="IPR012676">
    <property type="entry name" value="TGS-like"/>
</dbReference>
<evidence type="ECO:0000313" key="8">
    <source>
        <dbReference type="EMBL" id="ACB34166.1"/>
    </source>
</evidence>
<dbReference type="InterPro" id="IPR007685">
    <property type="entry name" value="RelA_SpoT"/>
</dbReference>
<dbReference type="SUPFAM" id="SSF109604">
    <property type="entry name" value="HD-domain/PDEase-like"/>
    <property type="match status" value="1"/>
</dbReference>
<dbReference type="FunFam" id="3.10.20.30:FF:000002">
    <property type="entry name" value="GTP pyrophosphokinase (RelA/SpoT)"/>
    <property type="match status" value="1"/>
</dbReference>
<dbReference type="SUPFAM" id="SSF81271">
    <property type="entry name" value="TGS-like"/>
    <property type="match status" value="1"/>
</dbReference>
<evidence type="ECO:0000256" key="1">
    <source>
        <dbReference type="ARBA" id="ARBA00019852"/>
    </source>
</evidence>
<dbReference type="SUPFAM" id="SSF81301">
    <property type="entry name" value="Nucleotidyltransferase"/>
    <property type="match status" value="1"/>
</dbReference>
<dbReference type="FunFam" id="3.30.460.10:FF:000001">
    <property type="entry name" value="GTP pyrophosphokinase RelA"/>
    <property type="match status" value="1"/>
</dbReference>
<name>B1Y0Q8_LEPCP</name>
<dbReference type="Gene3D" id="3.10.20.30">
    <property type="match status" value="1"/>
</dbReference>
<dbReference type="EMBL" id="CP001013">
    <property type="protein sequence ID" value="ACB34166.1"/>
    <property type="molecule type" value="Genomic_DNA"/>
</dbReference>
<dbReference type="OrthoDB" id="9805041at2"/>
<dbReference type="SUPFAM" id="SSF55021">
    <property type="entry name" value="ACT-like"/>
    <property type="match status" value="1"/>
</dbReference>
<dbReference type="RefSeq" id="WP_012346927.1">
    <property type="nucleotide sequence ID" value="NC_010524.1"/>
</dbReference>
<evidence type="ECO:0000256" key="2">
    <source>
        <dbReference type="ARBA" id="ARBA00029754"/>
    </source>
</evidence>